<proteinExistence type="predicted"/>
<dbReference type="Proteomes" id="UP000002945">
    <property type="component" value="Unassembled WGS sequence"/>
</dbReference>
<accession>A9E6T6</accession>
<feature type="compositionally biased region" description="Low complexity" evidence="1">
    <location>
        <begin position="232"/>
        <end position="266"/>
    </location>
</feature>
<evidence type="ECO:0000256" key="1">
    <source>
        <dbReference type="SAM" id="MobiDB-lite"/>
    </source>
</evidence>
<gene>
    <name evidence="3" type="ORF">KAOT1_02074</name>
</gene>
<reference evidence="3 4" key="1">
    <citation type="journal article" date="2011" name="J. Bacteriol.">
        <title>Genome sequence of the algicidal bacterium Kordia algicida OT-1.</title>
        <authorList>
            <person name="Lee H.S."/>
            <person name="Kang S.G."/>
            <person name="Kwon K.K."/>
            <person name="Lee J.H."/>
            <person name="Kim S.J."/>
        </authorList>
    </citation>
    <scope>NUCLEOTIDE SEQUENCE [LARGE SCALE GENOMIC DNA]</scope>
    <source>
        <strain evidence="3 4">OT-1</strain>
    </source>
</reference>
<name>A9E6T6_9FLAO</name>
<evidence type="ECO:0000313" key="4">
    <source>
        <dbReference type="Proteomes" id="UP000002945"/>
    </source>
</evidence>
<protein>
    <recommendedName>
        <fullName evidence="5">Lipoprotein</fullName>
    </recommendedName>
</protein>
<dbReference type="EMBL" id="ABIB01000011">
    <property type="protein sequence ID" value="EDP95084.1"/>
    <property type="molecule type" value="Genomic_DNA"/>
</dbReference>
<dbReference type="RefSeq" id="WP_007092990.1">
    <property type="nucleotide sequence ID" value="NZ_CP142125.1"/>
</dbReference>
<dbReference type="OrthoDB" id="1450227at2"/>
<dbReference type="HOGENOM" id="CLU_468324_0_0_10"/>
<evidence type="ECO:0008006" key="5">
    <source>
        <dbReference type="Google" id="ProtNLM"/>
    </source>
</evidence>
<keyword evidence="2" id="KW-0732">Signal</keyword>
<dbReference type="eggNOG" id="ENOG5032WTT">
    <property type="taxonomic scope" value="Bacteria"/>
</dbReference>
<evidence type="ECO:0000313" key="3">
    <source>
        <dbReference type="EMBL" id="EDP95084.1"/>
    </source>
</evidence>
<organism evidence="3 4">
    <name type="scientific">Kordia algicida OT-1</name>
    <dbReference type="NCBI Taxonomy" id="391587"/>
    <lineage>
        <taxon>Bacteria</taxon>
        <taxon>Pseudomonadati</taxon>
        <taxon>Bacteroidota</taxon>
        <taxon>Flavobacteriia</taxon>
        <taxon>Flavobacteriales</taxon>
        <taxon>Flavobacteriaceae</taxon>
        <taxon>Kordia</taxon>
    </lineage>
</organism>
<feature type="region of interest" description="Disordered" evidence="1">
    <location>
        <begin position="232"/>
        <end position="274"/>
    </location>
</feature>
<evidence type="ECO:0000256" key="2">
    <source>
        <dbReference type="SAM" id="SignalP"/>
    </source>
</evidence>
<feature type="signal peptide" evidence="2">
    <location>
        <begin position="1"/>
        <end position="24"/>
    </location>
</feature>
<keyword evidence="4" id="KW-1185">Reference proteome</keyword>
<dbReference type="STRING" id="391587.KAOT1_02074"/>
<comment type="caution">
    <text evidence="3">The sequence shown here is derived from an EMBL/GenBank/DDBJ whole genome shotgun (WGS) entry which is preliminary data.</text>
</comment>
<sequence>MKIVRNSFQILSILVLFLFSNCQNDTIVEAQQEEAVHQKAPFKSTFVSKQDIENNDKLSDRMRRLSTLQQSGFAESSDSELYDFTIDASYVKLVENMETNAHSYTFTVVRENSNSTIENVVFSYNELTEDYDASLVTYHFTASQRQEFLKSRHVNSSYEITYEQLALNLADIYAENSEPCTITYVEYHIPYGSTNSYLYSTNGYVNNQCEHEYDEDPCSTYTDIVIFCPASSSSDDSNATDDNTTNDSSNPSTSGGNGNTTNGNTNDDTDDETTNIITSPITREESMQQSILDCINGVASFNSYDSTTIDPEIFEQLSFSINDWITINNYLQNNNCSEVSQEQIINQILEEFDEQIFKDESFENNNCLNSVYTEMGKASTVNNYLKNFEAKFSVAHLRFSASTTLSNNTNAETSAPNNYLITITFNSNNLNRPKLSVARTFIHELIHAEIFRKLLSVANHPNLNFSNYTDEQWRAFIIGLRNNFEGLYDYYVRWRWNIPQGQTPSSAQHEVMAQHYRDTIKQALREFDNTQTESVYDALSWSGLMGTGVLNPTTGLLTNSTQAWINLSQEERLNIINTINTFNSSNQNCQ</sequence>
<feature type="chain" id="PRO_5002738082" description="Lipoprotein" evidence="2">
    <location>
        <begin position="25"/>
        <end position="590"/>
    </location>
</feature>
<dbReference type="AlphaFoldDB" id="A9E6T6"/>